<evidence type="ECO:0000313" key="1">
    <source>
        <dbReference type="EMBL" id="KAK9318986.1"/>
    </source>
</evidence>
<dbReference type="Proteomes" id="UP001489719">
    <property type="component" value="Unassembled WGS sequence"/>
</dbReference>
<name>A0ACC3TDP1_9ASCO</name>
<organism evidence="1 2">
    <name type="scientific">Lipomyces orientalis</name>
    <dbReference type="NCBI Taxonomy" id="1233043"/>
    <lineage>
        <taxon>Eukaryota</taxon>
        <taxon>Fungi</taxon>
        <taxon>Dikarya</taxon>
        <taxon>Ascomycota</taxon>
        <taxon>Saccharomycotina</taxon>
        <taxon>Lipomycetes</taxon>
        <taxon>Lipomycetales</taxon>
        <taxon>Lipomycetaceae</taxon>
        <taxon>Lipomyces</taxon>
    </lineage>
</organism>
<proteinExistence type="predicted"/>
<accession>A0ACC3TDP1</accession>
<comment type="caution">
    <text evidence="1">The sequence shown here is derived from an EMBL/GenBank/DDBJ whole genome shotgun (WGS) entry which is preliminary data.</text>
</comment>
<sequence>MSTSKPTFNPLPAWSEPLCITPEERVRYLRSLLLDKSEEYQRKNILFLIHLYETGQLKELRPGKITWIFDGKIVDGMPKEVPPGSAVWAERIGLQLMQTTQTPQPIQMPQSASYGLHGVWDMHEIFAKFRLPAIYGGQPNVVLDVSIANDTGSNTQTIFTTDLAFLGYNPHTYTGRLGPTFLSTASGGIYRQQIVLEMQIIEADGTAISSWFEEVAVITVPEPGVPLCRLSGNAMRNFLYFATAPGNSTLYVAKKKNGIISQLPVI</sequence>
<dbReference type="EMBL" id="MU970249">
    <property type="protein sequence ID" value="KAK9318986.1"/>
    <property type="molecule type" value="Genomic_DNA"/>
</dbReference>
<reference evidence="2" key="1">
    <citation type="journal article" date="2024" name="Front. Bioeng. Biotechnol.">
        <title>Genome-scale model development and genomic sequencing of the oleaginous clade Lipomyces.</title>
        <authorList>
            <person name="Czajka J.J."/>
            <person name="Han Y."/>
            <person name="Kim J."/>
            <person name="Mondo S.J."/>
            <person name="Hofstad B.A."/>
            <person name="Robles A."/>
            <person name="Haridas S."/>
            <person name="Riley R."/>
            <person name="LaButti K."/>
            <person name="Pangilinan J."/>
            <person name="Andreopoulos W."/>
            <person name="Lipzen A."/>
            <person name="Yan J."/>
            <person name="Wang M."/>
            <person name="Ng V."/>
            <person name="Grigoriev I.V."/>
            <person name="Spatafora J.W."/>
            <person name="Magnuson J.K."/>
            <person name="Baker S.E."/>
            <person name="Pomraning K.R."/>
        </authorList>
    </citation>
    <scope>NUCLEOTIDE SEQUENCE [LARGE SCALE GENOMIC DNA]</scope>
    <source>
        <strain evidence="2">CBS 10300</strain>
    </source>
</reference>
<evidence type="ECO:0000313" key="2">
    <source>
        <dbReference type="Proteomes" id="UP001489719"/>
    </source>
</evidence>
<keyword evidence="2" id="KW-1185">Reference proteome</keyword>
<gene>
    <name evidence="1" type="ORF">V1517DRAFT_79840</name>
</gene>
<protein>
    <submittedName>
        <fullName evidence="1">Uncharacterized protein</fullName>
    </submittedName>
</protein>